<comment type="similarity">
    <text evidence="3 10">Belongs to the FliL family.</text>
</comment>
<comment type="subcellular location">
    <subcellularLocation>
        <location evidence="10">Cell inner membrane</location>
    </subcellularLocation>
    <subcellularLocation>
        <location evidence="2">Cell membrane</location>
        <topology evidence="2">Single-pass membrane protein</topology>
    </subcellularLocation>
</comment>
<keyword evidence="9 10" id="KW-0472">Membrane</keyword>
<keyword evidence="11" id="KW-0969">Cilium</keyword>
<keyword evidence="8" id="KW-1133">Transmembrane helix</keyword>
<evidence type="ECO:0000313" key="12">
    <source>
        <dbReference type="Proteomes" id="UP001204151"/>
    </source>
</evidence>
<keyword evidence="4" id="KW-1003">Cell membrane</keyword>
<comment type="function">
    <text evidence="1 10">Controls the rotational direction of flagella during chemotaxis.</text>
</comment>
<accession>A0ABT1ZR51</accession>
<name>A0ABT1ZR51_9BURK</name>
<gene>
    <name evidence="11" type="ORF">NX784_12440</name>
</gene>
<dbReference type="Pfam" id="PF03748">
    <property type="entry name" value="FliL"/>
    <property type="match status" value="1"/>
</dbReference>
<evidence type="ECO:0000256" key="1">
    <source>
        <dbReference type="ARBA" id="ARBA00002254"/>
    </source>
</evidence>
<evidence type="ECO:0000256" key="2">
    <source>
        <dbReference type="ARBA" id="ARBA00004162"/>
    </source>
</evidence>
<keyword evidence="5 10" id="KW-0145">Chemotaxis</keyword>
<dbReference type="InterPro" id="IPR005503">
    <property type="entry name" value="FliL"/>
</dbReference>
<keyword evidence="10" id="KW-0997">Cell inner membrane</keyword>
<evidence type="ECO:0000256" key="6">
    <source>
        <dbReference type="ARBA" id="ARBA00022692"/>
    </source>
</evidence>
<evidence type="ECO:0000256" key="9">
    <source>
        <dbReference type="ARBA" id="ARBA00023136"/>
    </source>
</evidence>
<evidence type="ECO:0000256" key="8">
    <source>
        <dbReference type="ARBA" id="ARBA00022989"/>
    </source>
</evidence>
<proteinExistence type="inferred from homology"/>
<comment type="caution">
    <text evidence="11">The sequence shown here is derived from an EMBL/GenBank/DDBJ whole genome shotgun (WGS) entry which is preliminary data.</text>
</comment>
<dbReference type="EMBL" id="JANUGW010000007">
    <property type="protein sequence ID" value="MCS0582401.1"/>
    <property type="molecule type" value="Genomic_DNA"/>
</dbReference>
<keyword evidence="11" id="KW-0282">Flagellum</keyword>
<keyword evidence="11" id="KW-0966">Cell projection</keyword>
<reference evidence="11 12" key="1">
    <citation type="submission" date="2022-08" db="EMBL/GenBank/DDBJ databases">
        <title>Reclassification of Massilia species as members of the genera Telluria, Duganella, Pseudoduganella, Mokoshia gen. nov. and Zemynaea gen. nov. using orthogonal and non-orthogonal genome-based approaches.</title>
        <authorList>
            <person name="Bowman J.P."/>
        </authorList>
    </citation>
    <scope>NUCLEOTIDE SEQUENCE [LARGE SCALE GENOMIC DNA]</scope>
    <source>
        <strain evidence="11 12">JCM 31316</strain>
    </source>
</reference>
<evidence type="ECO:0000256" key="3">
    <source>
        <dbReference type="ARBA" id="ARBA00008281"/>
    </source>
</evidence>
<evidence type="ECO:0000313" key="11">
    <source>
        <dbReference type="EMBL" id="MCS0582401.1"/>
    </source>
</evidence>
<keyword evidence="12" id="KW-1185">Reference proteome</keyword>
<evidence type="ECO:0000256" key="7">
    <source>
        <dbReference type="ARBA" id="ARBA00022779"/>
    </source>
</evidence>
<keyword evidence="7 10" id="KW-0283">Flagellar rotation</keyword>
<protein>
    <recommendedName>
        <fullName evidence="10">Flagellar protein FliL</fullName>
    </recommendedName>
</protein>
<evidence type="ECO:0000256" key="10">
    <source>
        <dbReference type="RuleBase" id="RU364125"/>
    </source>
</evidence>
<sequence length="156" mass="17053">MSKMKMIIAIAGAVIVSAAGAGGAVWWFMPKPAAAAGAAKKVEPDKPKDGKPLKYVTLDKVIVMLRRGPDDSDAHYLSTDLVLSTEASKEKETKENLPLLRSLAVRTLSAYTMKEASGMTVEQYADQLNKSFDANYEHEHTEKPFVQVMIGKLIIE</sequence>
<evidence type="ECO:0000256" key="4">
    <source>
        <dbReference type="ARBA" id="ARBA00022475"/>
    </source>
</evidence>
<evidence type="ECO:0000256" key="5">
    <source>
        <dbReference type="ARBA" id="ARBA00022500"/>
    </source>
</evidence>
<keyword evidence="6" id="KW-0812">Transmembrane</keyword>
<organism evidence="11 12">
    <name type="scientific">Massilia pinisoli</name>
    <dbReference type="NCBI Taxonomy" id="1772194"/>
    <lineage>
        <taxon>Bacteria</taxon>
        <taxon>Pseudomonadati</taxon>
        <taxon>Pseudomonadota</taxon>
        <taxon>Betaproteobacteria</taxon>
        <taxon>Burkholderiales</taxon>
        <taxon>Oxalobacteraceae</taxon>
        <taxon>Telluria group</taxon>
        <taxon>Massilia</taxon>
    </lineage>
</organism>
<dbReference type="Proteomes" id="UP001204151">
    <property type="component" value="Unassembled WGS sequence"/>
</dbReference>